<feature type="transmembrane region" description="Helical" evidence="1">
    <location>
        <begin position="12"/>
        <end position="32"/>
    </location>
</feature>
<proteinExistence type="predicted"/>
<reference evidence="2" key="1">
    <citation type="journal article" date="2020" name="Nature">
        <title>Giant virus diversity and host interactions through global metagenomics.</title>
        <authorList>
            <person name="Schulz F."/>
            <person name="Roux S."/>
            <person name="Paez-Espino D."/>
            <person name="Jungbluth S."/>
            <person name="Walsh D.A."/>
            <person name="Denef V.J."/>
            <person name="McMahon K.D."/>
            <person name="Konstantinidis K.T."/>
            <person name="Eloe-Fadrosh E.A."/>
            <person name="Kyrpides N.C."/>
            <person name="Woyke T."/>
        </authorList>
    </citation>
    <scope>NUCLEOTIDE SEQUENCE</scope>
    <source>
        <strain evidence="2">GVMAG-M-3300009182-46</strain>
    </source>
</reference>
<feature type="transmembrane region" description="Helical" evidence="1">
    <location>
        <begin position="38"/>
        <end position="62"/>
    </location>
</feature>
<keyword evidence="1" id="KW-0812">Transmembrane</keyword>
<name>A0A6C0F5M8_9ZZZZ</name>
<accession>A0A6C0F5M8</accession>
<dbReference type="AlphaFoldDB" id="A0A6C0F5M8"/>
<sequence length="109" mass="12462">MSNNLVIEYSKATKHVCLCTVISIVLIIIFMLSPLNQFIITSIFGKIIILTLLGYTLYANFIQNNQFSKKFNVVMMNTTWDPVKTNILCSYVFSLFLIILILSVIKSLF</sequence>
<keyword evidence="1" id="KW-1133">Transmembrane helix</keyword>
<feature type="transmembrane region" description="Helical" evidence="1">
    <location>
        <begin position="83"/>
        <end position="105"/>
    </location>
</feature>
<evidence type="ECO:0000256" key="1">
    <source>
        <dbReference type="SAM" id="Phobius"/>
    </source>
</evidence>
<protein>
    <submittedName>
        <fullName evidence="2">Uncharacterized protein</fullName>
    </submittedName>
</protein>
<dbReference type="EMBL" id="MN739028">
    <property type="protein sequence ID" value="QHT35933.1"/>
    <property type="molecule type" value="Genomic_DNA"/>
</dbReference>
<organism evidence="2">
    <name type="scientific">viral metagenome</name>
    <dbReference type="NCBI Taxonomy" id="1070528"/>
    <lineage>
        <taxon>unclassified sequences</taxon>
        <taxon>metagenomes</taxon>
        <taxon>organismal metagenomes</taxon>
    </lineage>
</organism>
<keyword evidence="1" id="KW-0472">Membrane</keyword>
<evidence type="ECO:0000313" key="2">
    <source>
        <dbReference type="EMBL" id="QHT35933.1"/>
    </source>
</evidence>